<reference evidence="1 2" key="1">
    <citation type="submission" date="2018-11" db="EMBL/GenBank/DDBJ databases">
        <title>Paraburkholderia sp. DHOA04, isolated from soil.</title>
        <authorList>
            <person name="Gao Z.-H."/>
            <person name="Qiu L.-H."/>
            <person name="Fu J.-C."/>
        </authorList>
    </citation>
    <scope>NUCLEOTIDE SEQUENCE [LARGE SCALE GENOMIC DNA]</scope>
    <source>
        <strain evidence="1 2">DHOA04</strain>
    </source>
</reference>
<protein>
    <submittedName>
        <fullName evidence="1">Uncharacterized protein</fullName>
    </submittedName>
</protein>
<comment type="caution">
    <text evidence="1">The sequence shown here is derived from an EMBL/GenBank/DDBJ whole genome shotgun (WGS) entry which is preliminary data.</text>
</comment>
<accession>A0A3N6MZ48</accession>
<sequence length="124" mass="13739">MFHKMRAALSGSAQLLEMHPFQTCRAAKPVSTPLVRVSHCAAPREPTVQMVVRVATRDAGTARRALHRMLGSTIGVHTIDIDRRRDVACLHVELARDRVGEAMTLLIRTVSSAEFGTVRRLERG</sequence>
<dbReference type="EMBL" id="RQIS01000002">
    <property type="protein sequence ID" value="RQH09069.1"/>
    <property type="molecule type" value="Genomic_DNA"/>
</dbReference>
<dbReference type="OrthoDB" id="9109614at2"/>
<dbReference type="AlphaFoldDB" id="A0A3N6MZ48"/>
<organism evidence="1 2">
    <name type="scientific">Paraburkholderia dinghuensis</name>
    <dbReference type="NCBI Taxonomy" id="2305225"/>
    <lineage>
        <taxon>Bacteria</taxon>
        <taxon>Pseudomonadati</taxon>
        <taxon>Pseudomonadota</taxon>
        <taxon>Betaproteobacteria</taxon>
        <taxon>Burkholderiales</taxon>
        <taxon>Burkholderiaceae</taxon>
        <taxon>Paraburkholderia</taxon>
    </lineage>
</organism>
<evidence type="ECO:0000313" key="1">
    <source>
        <dbReference type="EMBL" id="RQH09069.1"/>
    </source>
</evidence>
<dbReference type="Proteomes" id="UP000272778">
    <property type="component" value="Unassembled WGS sequence"/>
</dbReference>
<name>A0A3N6MZ48_9BURK</name>
<gene>
    <name evidence="1" type="ORF">D1Y85_04185</name>
</gene>
<keyword evidence="2" id="KW-1185">Reference proteome</keyword>
<evidence type="ECO:0000313" key="2">
    <source>
        <dbReference type="Proteomes" id="UP000272778"/>
    </source>
</evidence>
<proteinExistence type="predicted"/>